<evidence type="ECO:0000313" key="8">
    <source>
        <dbReference type="EMBL" id="KAF7345440.1"/>
    </source>
</evidence>
<keyword evidence="9" id="KW-1185">Reference proteome</keyword>
<name>A0A8H6XSD2_9AGAR</name>
<protein>
    <submittedName>
        <fullName evidence="8">Putative AC transposase</fullName>
    </submittedName>
</protein>
<evidence type="ECO:0000259" key="7">
    <source>
        <dbReference type="Pfam" id="PF05699"/>
    </source>
</evidence>
<dbReference type="Pfam" id="PF05699">
    <property type="entry name" value="Dimer_Tnp_hAT"/>
    <property type="match status" value="1"/>
</dbReference>
<dbReference type="PANTHER" id="PTHR46481:SF10">
    <property type="entry name" value="ZINC FINGER BED DOMAIN-CONTAINING PROTEIN 39"/>
    <property type="match status" value="1"/>
</dbReference>
<dbReference type="Proteomes" id="UP000620124">
    <property type="component" value="Unassembled WGS sequence"/>
</dbReference>
<evidence type="ECO:0000256" key="2">
    <source>
        <dbReference type="ARBA" id="ARBA00022723"/>
    </source>
</evidence>
<dbReference type="InterPro" id="IPR008906">
    <property type="entry name" value="HATC_C_dom"/>
</dbReference>
<evidence type="ECO:0000256" key="6">
    <source>
        <dbReference type="SAM" id="MobiDB-lite"/>
    </source>
</evidence>
<comment type="caution">
    <text evidence="8">The sequence shown here is derived from an EMBL/GenBank/DDBJ whole genome shotgun (WGS) entry which is preliminary data.</text>
</comment>
<feature type="region of interest" description="Disordered" evidence="6">
    <location>
        <begin position="140"/>
        <end position="197"/>
    </location>
</feature>
<sequence length="963" mass="107639">MHISLSFCSSMYTCLSASGFSPNFLGLGQVKWFERRFYHRSHFSFMRQDRLRKLITADTFTIFICGAERRSVPMLVLKNTTAAEVLDTLRRRGYLPSNYQLTHMLATLGRRPRLVAGSISMGQLGLGSLSHLQLRVRVPGGAGSSSRMRTPEASSSHLGASTPDSPSKNTRSQTSGANEVPVIVSPPKKRRKKDAVDETDLGVWHLSDEEIIAKSRKDWKSPIYNHYAVSLERNLDGDGNPHHLTFIFTCRFDPKNHNPQRRDRMKTSEGTANLKRTSQQCCNRRGVVDADGNTSKNAQQDLFRSVSRYTPARHRALIALRCAASHRPFNSVRDDFYLEEVELLRPGTTVPSPDTVSRDVQTLYQEGSKRVKEYFKDYEGAVHAVIDGWTAPFVAAYLGIVIIWFHAGKIHRSILEFIRLTERHTGRYLAEQTAKCLKRFGLDHLLHTLCMDNASNCDSTSEVLCEPEHIPTYRGALSRTRCFPHTAFVSFFFKEPKKKAHVKLTTGKRKRAAAQPVVTAEPVVQPQEEREDPIVQDVEVDEAGVMDEGKAEFDAATIRSVRAQAIADAEASFILMATQEAEDALMIFPKVAGLARRVHDSATLQDKFEKLVIANSVSGQKVSLDRRVPTRWNSDLACLAAHVMFETPVKQLTSDGLSEYALSDKQWKLAKQLCEVLEIFEEITKLFSRAEVPLVYEVIPMLEALEDQLTNVRNDASLPNVIRVAAIAALAVVGKYYALTDDCEVYRIAIIMCPDKKMEWFHKNPGWRASDRDEADRIVRRRWAETYATRGEPMTTSAPSQPAVAPKVRKWASLSQVVAPSMHPPDSIEAYLAAPLMAESDLTDPDGGYRAGLLRYWEKALATRPRLARMALDYLSAPASSVDAERAFSGGRLQVNHLQHQTSSQTFKARVALGSWIRTPLMPGSSAAAAIMEQALKPKPKGKGKQRAVAVINVDDEMVVDSE</sequence>
<dbReference type="GO" id="GO:0046983">
    <property type="term" value="F:protein dimerization activity"/>
    <property type="evidence" value="ECO:0007669"/>
    <property type="project" value="InterPro"/>
</dbReference>
<feature type="domain" description="HAT C-terminal dimerisation" evidence="7">
    <location>
        <begin position="837"/>
        <end position="908"/>
    </location>
</feature>
<dbReference type="EMBL" id="JACAZI010000013">
    <property type="protein sequence ID" value="KAF7345440.1"/>
    <property type="molecule type" value="Genomic_DNA"/>
</dbReference>
<accession>A0A8H6XSD2</accession>
<keyword evidence="3" id="KW-0863">Zinc-finger</keyword>
<evidence type="ECO:0000256" key="3">
    <source>
        <dbReference type="ARBA" id="ARBA00022771"/>
    </source>
</evidence>
<organism evidence="8 9">
    <name type="scientific">Mycena venus</name>
    <dbReference type="NCBI Taxonomy" id="2733690"/>
    <lineage>
        <taxon>Eukaryota</taxon>
        <taxon>Fungi</taxon>
        <taxon>Dikarya</taxon>
        <taxon>Basidiomycota</taxon>
        <taxon>Agaricomycotina</taxon>
        <taxon>Agaricomycetes</taxon>
        <taxon>Agaricomycetidae</taxon>
        <taxon>Agaricales</taxon>
        <taxon>Marasmiineae</taxon>
        <taxon>Mycenaceae</taxon>
        <taxon>Mycena</taxon>
    </lineage>
</organism>
<dbReference type="PANTHER" id="PTHR46481">
    <property type="entry name" value="ZINC FINGER BED DOMAIN-CONTAINING PROTEIN 4"/>
    <property type="match status" value="1"/>
</dbReference>
<evidence type="ECO:0000256" key="4">
    <source>
        <dbReference type="ARBA" id="ARBA00022833"/>
    </source>
</evidence>
<reference evidence="8" key="1">
    <citation type="submission" date="2020-05" db="EMBL/GenBank/DDBJ databases">
        <title>Mycena genomes resolve the evolution of fungal bioluminescence.</title>
        <authorList>
            <person name="Tsai I.J."/>
        </authorList>
    </citation>
    <scope>NUCLEOTIDE SEQUENCE</scope>
    <source>
        <strain evidence="8">CCC161011</strain>
    </source>
</reference>
<evidence type="ECO:0000313" key="9">
    <source>
        <dbReference type="Proteomes" id="UP000620124"/>
    </source>
</evidence>
<feature type="region of interest" description="Disordered" evidence="6">
    <location>
        <begin position="257"/>
        <end position="278"/>
    </location>
</feature>
<dbReference type="SUPFAM" id="SSF53098">
    <property type="entry name" value="Ribonuclease H-like"/>
    <property type="match status" value="1"/>
</dbReference>
<dbReference type="InterPro" id="IPR052035">
    <property type="entry name" value="ZnF_BED_domain_contain"/>
</dbReference>
<dbReference type="InterPro" id="IPR012337">
    <property type="entry name" value="RNaseH-like_sf"/>
</dbReference>
<evidence type="ECO:0000256" key="1">
    <source>
        <dbReference type="ARBA" id="ARBA00004123"/>
    </source>
</evidence>
<feature type="compositionally biased region" description="Polar residues" evidence="6">
    <location>
        <begin position="268"/>
        <end position="278"/>
    </location>
</feature>
<proteinExistence type="predicted"/>
<comment type="subcellular location">
    <subcellularLocation>
        <location evidence="1">Nucleus</location>
    </subcellularLocation>
</comment>
<dbReference type="GO" id="GO:0008270">
    <property type="term" value="F:zinc ion binding"/>
    <property type="evidence" value="ECO:0007669"/>
    <property type="project" value="UniProtKB-KW"/>
</dbReference>
<feature type="compositionally biased region" description="Polar residues" evidence="6">
    <location>
        <begin position="144"/>
        <end position="177"/>
    </location>
</feature>
<evidence type="ECO:0000256" key="5">
    <source>
        <dbReference type="ARBA" id="ARBA00023242"/>
    </source>
</evidence>
<gene>
    <name evidence="8" type="ORF">MVEN_01562100</name>
</gene>
<keyword evidence="2" id="KW-0479">Metal-binding</keyword>
<feature type="compositionally biased region" description="Basic and acidic residues" evidence="6">
    <location>
        <begin position="257"/>
        <end position="267"/>
    </location>
</feature>
<keyword evidence="4" id="KW-0862">Zinc</keyword>
<dbReference type="AlphaFoldDB" id="A0A8H6XSD2"/>
<dbReference type="GO" id="GO:0005634">
    <property type="term" value="C:nucleus"/>
    <property type="evidence" value="ECO:0007669"/>
    <property type="project" value="UniProtKB-SubCell"/>
</dbReference>
<dbReference type="OrthoDB" id="3050260at2759"/>
<keyword evidence="5" id="KW-0539">Nucleus</keyword>